<keyword evidence="2" id="KW-1185">Reference proteome</keyword>
<evidence type="ECO:0000313" key="2">
    <source>
        <dbReference type="Proteomes" id="UP001062846"/>
    </source>
</evidence>
<sequence length="163" mass="16836">MIHQPNPLRRRPRPDEAFEQDFQNPLAGGGVGLDAGGVEDLRHQVAAEEPPRGAVPGRADAVLVAADDFSRGEGLEPVGEDGAVLDEGLVGQGGGADEDGRAGTDPEGDDGAVFGQEGTDGGFEFGEISSPEEYEAADKWDGGGSRGEVLLLNLVVGSGRRED</sequence>
<comment type="caution">
    <text evidence="1">The sequence shown here is derived from an EMBL/GenBank/DDBJ whole genome shotgun (WGS) entry which is preliminary data.</text>
</comment>
<proteinExistence type="predicted"/>
<accession>A0ACC0PJG4</accession>
<reference evidence="1" key="1">
    <citation type="submission" date="2022-02" db="EMBL/GenBank/DDBJ databases">
        <title>Plant Genome Project.</title>
        <authorList>
            <person name="Zhang R.-G."/>
        </authorList>
    </citation>
    <scope>NUCLEOTIDE SEQUENCE</scope>
    <source>
        <strain evidence="1">AT1</strain>
    </source>
</reference>
<dbReference type="Proteomes" id="UP001062846">
    <property type="component" value="Chromosome 3"/>
</dbReference>
<name>A0ACC0PJG4_RHOML</name>
<protein>
    <submittedName>
        <fullName evidence="1">Uncharacterized protein</fullName>
    </submittedName>
</protein>
<evidence type="ECO:0000313" key="1">
    <source>
        <dbReference type="EMBL" id="KAI8565306.1"/>
    </source>
</evidence>
<organism evidence="1 2">
    <name type="scientific">Rhododendron molle</name>
    <name type="common">Chinese azalea</name>
    <name type="synonym">Azalea mollis</name>
    <dbReference type="NCBI Taxonomy" id="49168"/>
    <lineage>
        <taxon>Eukaryota</taxon>
        <taxon>Viridiplantae</taxon>
        <taxon>Streptophyta</taxon>
        <taxon>Embryophyta</taxon>
        <taxon>Tracheophyta</taxon>
        <taxon>Spermatophyta</taxon>
        <taxon>Magnoliopsida</taxon>
        <taxon>eudicotyledons</taxon>
        <taxon>Gunneridae</taxon>
        <taxon>Pentapetalae</taxon>
        <taxon>asterids</taxon>
        <taxon>Ericales</taxon>
        <taxon>Ericaceae</taxon>
        <taxon>Ericoideae</taxon>
        <taxon>Rhodoreae</taxon>
        <taxon>Rhododendron</taxon>
    </lineage>
</organism>
<gene>
    <name evidence="1" type="ORF">RHMOL_Rhmol03G0248800</name>
</gene>
<dbReference type="EMBL" id="CM046390">
    <property type="protein sequence ID" value="KAI8565306.1"/>
    <property type="molecule type" value="Genomic_DNA"/>
</dbReference>